<sequence>MEITGEDGSKVQIKPFSNTVFGRGSGCITTDRTVSRRHVLFWLKDSSNGTETEPRACFDVIGKNPIWVRSGRSGKSGKLKAFRRNEKGEVTVGDWLYIGGGQSQQPVRFAVKRINEQEAEKEMMEAGESSEWSSGGELESVDVSSIDPVKEFGFLVIGHEFDQYPKEKIREMKNWDWFLEEPRKDSDEDDEVTDKRKKNSMRRRRGKATKNDDDEDEWTGESEEDKEVIAKVKKMQKPTYSTRSKDHDKQQIGRKGGRSLVQKKSIPAKAEESEDEDDPTLGGFLVDDGDEELGVESNVDQEEEEEEFDDVNDD</sequence>
<dbReference type="CDD" id="cd22671">
    <property type="entry name" value="FHA_APTX-like"/>
    <property type="match status" value="1"/>
</dbReference>
<evidence type="ECO:0000256" key="1">
    <source>
        <dbReference type="SAM" id="MobiDB-lite"/>
    </source>
</evidence>
<dbReference type="STRING" id="2711.A0A067FCZ4"/>
<keyword evidence="3" id="KW-1185">Reference proteome</keyword>
<dbReference type="PANTHER" id="PTHR37733">
    <property type="entry name" value="SMAD/FHA DOMAIN-CONTAINING PROTEIN"/>
    <property type="match status" value="1"/>
</dbReference>
<dbReference type="InterPro" id="IPR008984">
    <property type="entry name" value="SMAD_FHA_dom_sf"/>
</dbReference>
<feature type="compositionally biased region" description="Acidic residues" evidence="1">
    <location>
        <begin position="287"/>
        <end position="314"/>
    </location>
</feature>
<gene>
    <name evidence="2" type="ORF">CISIN_1g021333mg</name>
</gene>
<evidence type="ECO:0000313" key="2">
    <source>
        <dbReference type="EMBL" id="KDO65259.1"/>
    </source>
</evidence>
<dbReference type="AlphaFoldDB" id="A0A067FCZ4"/>
<evidence type="ECO:0000313" key="3">
    <source>
        <dbReference type="Proteomes" id="UP000027120"/>
    </source>
</evidence>
<dbReference type="Gene3D" id="2.60.200.20">
    <property type="match status" value="1"/>
</dbReference>
<feature type="region of interest" description="Disordered" evidence="1">
    <location>
        <begin position="183"/>
        <end position="314"/>
    </location>
</feature>
<reference evidence="2 3" key="1">
    <citation type="submission" date="2014-04" db="EMBL/GenBank/DDBJ databases">
        <authorList>
            <consortium name="International Citrus Genome Consortium"/>
            <person name="Gmitter F."/>
            <person name="Chen C."/>
            <person name="Farmerie W."/>
            <person name="Harkins T."/>
            <person name="Desany B."/>
            <person name="Mohiuddin M."/>
            <person name="Kodira C."/>
            <person name="Borodovsky M."/>
            <person name="Lomsadze A."/>
            <person name="Burns P."/>
            <person name="Jenkins J."/>
            <person name="Prochnik S."/>
            <person name="Shu S."/>
            <person name="Chapman J."/>
            <person name="Pitluck S."/>
            <person name="Schmutz J."/>
            <person name="Rokhsar D."/>
        </authorList>
    </citation>
    <scope>NUCLEOTIDE SEQUENCE</scope>
</reference>
<dbReference type="PaxDb" id="2711-XP_006466031.1"/>
<dbReference type="SUPFAM" id="SSF49879">
    <property type="entry name" value="SMAD/FHA domain"/>
    <property type="match status" value="1"/>
</dbReference>
<feature type="compositionally biased region" description="Basic residues" evidence="1">
    <location>
        <begin position="195"/>
        <end position="208"/>
    </location>
</feature>
<protein>
    <recommendedName>
        <fullName evidence="4">FHA domain-containing protein</fullName>
    </recommendedName>
</protein>
<name>A0A067FCZ4_CITSI</name>
<dbReference type="EMBL" id="KK784904">
    <property type="protein sequence ID" value="KDO65259.1"/>
    <property type="molecule type" value="Genomic_DNA"/>
</dbReference>
<dbReference type="eggNOG" id="ENOG502RYC4">
    <property type="taxonomic scope" value="Eukaryota"/>
</dbReference>
<accession>A0A067FCZ4</accession>
<evidence type="ECO:0008006" key="4">
    <source>
        <dbReference type="Google" id="ProtNLM"/>
    </source>
</evidence>
<proteinExistence type="predicted"/>
<feature type="compositionally biased region" description="Acidic residues" evidence="1">
    <location>
        <begin position="212"/>
        <end position="226"/>
    </location>
</feature>
<dbReference type="PANTHER" id="PTHR37733:SF1">
    <property type="entry name" value="SMAD_FHA DOMAIN-CONTAINING PROTEIN"/>
    <property type="match status" value="1"/>
</dbReference>
<organism evidence="2 3">
    <name type="scientific">Citrus sinensis</name>
    <name type="common">Sweet orange</name>
    <name type="synonym">Citrus aurantium var. sinensis</name>
    <dbReference type="NCBI Taxonomy" id="2711"/>
    <lineage>
        <taxon>Eukaryota</taxon>
        <taxon>Viridiplantae</taxon>
        <taxon>Streptophyta</taxon>
        <taxon>Embryophyta</taxon>
        <taxon>Tracheophyta</taxon>
        <taxon>Spermatophyta</taxon>
        <taxon>Magnoliopsida</taxon>
        <taxon>eudicotyledons</taxon>
        <taxon>Gunneridae</taxon>
        <taxon>Pentapetalae</taxon>
        <taxon>rosids</taxon>
        <taxon>malvids</taxon>
        <taxon>Sapindales</taxon>
        <taxon>Rutaceae</taxon>
        <taxon>Aurantioideae</taxon>
        <taxon>Citrus</taxon>
    </lineage>
</organism>
<dbReference type="Proteomes" id="UP000027120">
    <property type="component" value="Unassembled WGS sequence"/>
</dbReference>